<dbReference type="Pfam" id="PF03235">
    <property type="entry name" value="GmrSD_N"/>
    <property type="match status" value="1"/>
</dbReference>
<evidence type="ECO:0000313" key="4">
    <source>
        <dbReference type="EMBL" id="SDC21644.1"/>
    </source>
</evidence>
<name>A0A1G6JSD2_9FIRM</name>
<evidence type="ECO:0000259" key="1">
    <source>
        <dbReference type="Pfam" id="PF03235"/>
    </source>
</evidence>
<dbReference type="EMBL" id="FMYW01000003">
    <property type="protein sequence ID" value="SDC21644.1"/>
    <property type="molecule type" value="Genomic_DNA"/>
</dbReference>
<accession>A0A1G6JSD2</accession>
<dbReference type="PANTHER" id="PTHR35149:SF2">
    <property type="entry name" value="DUF262 DOMAIN-CONTAINING PROTEIN"/>
    <property type="match status" value="1"/>
</dbReference>
<evidence type="ECO:0000313" key="5">
    <source>
        <dbReference type="Proteomes" id="UP000198943"/>
    </source>
</evidence>
<proteinExistence type="predicted"/>
<feature type="domain" description="DUF4268" evidence="3">
    <location>
        <begin position="709"/>
        <end position="844"/>
    </location>
</feature>
<keyword evidence="5" id="KW-1185">Reference proteome</keyword>
<dbReference type="PANTHER" id="PTHR35149">
    <property type="entry name" value="SLL5132 PROTEIN"/>
    <property type="match status" value="1"/>
</dbReference>
<dbReference type="Pfam" id="PF07510">
    <property type="entry name" value="GmrSD_C"/>
    <property type="match status" value="1"/>
</dbReference>
<gene>
    <name evidence="4" type="ORF">SAMN04487864_103246</name>
</gene>
<dbReference type="AlphaFoldDB" id="A0A1G6JSD2"/>
<dbReference type="InterPro" id="IPR004919">
    <property type="entry name" value="GmrSD_N"/>
</dbReference>
<dbReference type="Pfam" id="PF14088">
    <property type="entry name" value="DUF4268"/>
    <property type="match status" value="1"/>
</dbReference>
<dbReference type="OrthoDB" id="9798761at2"/>
<evidence type="ECO:0000259" key="2">
    <source>
        <dbReference type="Pfam" id="PF07510"/>
    </source>
</evidence>
<dbReference type="InterPro" id="IPR025364">
    <property type="entry name" value="DUF4268"/>
</dbReference>
<organism evidence="4 5">
    <name type="scientific">Succiniclasticum ruminis</name>
    <dbReference type="NCBI Taxonomy" id="40841"/>
    <lineage>
        <taxon>Bacteria</taxon>
        <taxon>Bacillati</taxon>
        <taxon>Bacillota</taxon>
        <taxon>Negativicutes</taxon>
        <taxon>Acidaminococcales</taxon>
        <taxon>Acidaminococcaceae</taxon>
        <taxon>Succiniclasticum</taxon>
    </lineage>
</organism>
<evidence type="ECO:0008006" key="6">
    <source>
        <dbReference type="Google" id="ProtNLM"/>
    </source>
</evidence>
<dbReference type="InterPro" id="IPR011089">
    <property type="entry name" value="GmrSD_C"/>
</dbReference>
<sequence>MDGKAKTILKYLDGSDKRFIIPVYQRNYSWKVENCKQLYDDLVKLIRYKRKLHFFGSLVSVHNGIQEEYLIIDGQQRVTTISLLLLAMHNILKEKKLVATDERLIEKVYKKYLVDEFEPSEKRIKLKAVNKDLEAFERLFDEEPSEYIPNSDVTINYLYFYDRILKEEITIDELYDAVSKLVVINITVGEDDNPQLIFESLNSTGVDLTEGDKIRNYVLMGQSAENQEAFYKKYWSKIELCTGNNNNNNNGVSLFVRDYLSVKRQATPSMDKIYVVFKAYVNETGIAMEELLNDLLYYARLYEMLLQAKFEDGAVSSGISRLNYLETTVSRPFFLQVLHLHKQGVLSLQDLRKIVALVENFLFRRNICEVPTNALNKIFLTLDREIHRYDGTYENYVEKMKFALLSKKESGRFPDDQEFATALSDKQVYLMRSRYKNYLFERFENFGTEEIKDVQKLIETGKYTIEHIMPQTLTPAWREALGEEYQRIHAQWLHRLANLTLTAYNSSYSNNTFLEKRDAENGFKNSGIRMNQLIAQKEKWTEEELQERDGYMVEKAKEIWNYPQTDYKPEEKQLDTVSLDDDVDLTGSQIAKFSYKNTEQPVESWTDMYAKVLKILHTEDSSKLTDLAYTSDHDVELASHVSHEEKTFSSKVQIAENIYVWTGTATQYKLATLRKFFAIFGVDPSELVFYLRDKNEPDKTDTMPERYGIRKKYWAFALPYIQEKFGHDGPFSNANPTTGNWINGYFGVNNFAISLTANFDCARVRLYFGSQDAPKNKEAFDFMYAHKAEIEEALETTLIWNRADDNIASFIAYDMRGISVGNETDWIQMAKFHAEWSRKFADVLLPILQKKYPGVVVPK</sequence>
<feature type="domain" description="GmrSD restriction endonucleases C-terminal" evidence="2">
    <location>
        <begin position="414"/>
        <end position="554"/>
    </location>
</feature>
<protein>
    <recommendedName>
        <fullName evidence="6">DUF4268 domain-containing protein</fullName>
    </recommendedName>
</protein>
<dbReference type="Proteomes" id="UP000198943">
    <property type="component" value="Unassembled WGS sequence"/>
</dbReference>
<evidence type="ECO:0000259" key="3">
    <source>
        <dbReference type="Pfam" id="PF14088"/>
    </source>
</evidence>
<reference evidence="5" key="1">
    <citation type="submission" date="2016-10" db="EMBL/GenBank/DDBJ databases">
        <authorList>
            <person name="Varghese N."/>
            <person name="Submissions S."/>
        </authorList>
    </citation>
    <scope>NUCLEOTIDE SEQUENCE [LARGE SCALE GENOMIC DNA]</scope>
    <source>
        <strain evidence="5">DSM 11005</strain>
    </source>
</reference>
<feature type="domain" description="GmrSD restriction endonucleases N-terminal" evidence="1">
    <location>
        <begin position="10"/>
        <end position="218"/>
    </location>
</feature>